<proteinExistence type="predicted"/>
<dbReference type="SUPFAM" id="SSF82199">
    <property type="entry name" value="SET domain"/>
    <property type="match status" value="1"/>
</dbReference>
<dbReference type="PROSITE" id="PS50280">
    <property type="entry name" value="SET"/>
    <property type="match status" value="1"/>
</dbReference>
<reference evidence="3" key="2">
    <citation type="submission" date="2025-05" db="UniProtKB">
        <authorList>
            <consortium name="EnsemblMetazoa"/>
        </authorList>
    </citation>
    <scope>IDENTIFICATION</scope>
    <source>
        <strain evidence="3">LVP_AGWG</strain>
    </source>
</reference>
<dbReference type="AlphaFoldDB" id="A0A1S4FI78"/>
<dbReference type="SMART" id="SM00317">
    <property type="entry name" value="SET"/>
    <property type="match status" value="1"/>
</dbReference>
<gene>
    <name evidence="3" type="primary">5569934</name>
</gene>
<dbReference type="GO" id="GO:0008757">
    <property type="term" value="F:S-adenosylmethionine-dependent methyltransferase activity"/>
    <property type="evidence" value="ECO:0007669"/>
    <property type="project" value="UniProtKB-ARBA"/>
</dbReference>
<dbReference type="InterPro" id="IPR046341">
    <property type="entry name" value="SET_dom_sf"/>
</dbReference>
<dbReference type="InterPro" id="IPR001214">
    <property type="entry name" value="SET_dom"/>
</dbReference>
<dbReference type="Gene3D" id="1.10.220.160">
    <property type="match status" value="1"/>
</dbReference>
<dbReference type="PANTHER" id="PTHR46455:SF3">
    <property type="entry name" value="SET AND MYND DOMAIN CONTAINING, ARTHROPOD-SPECIFIC, MEMBER 9, ISOFORM A-RELATED"/>
    <property type="match status" value="1"/>
</dbReference>
<evidence type="ECO:0000313" key="3">
    <source>
        <dbReference type="EnsemblMetazoa" id="AAEL008032-PB"/>
    </source>
</evidence>
<dbReference type="CDD" id="cd20071">
    <property type="entry name" value="SET_SMYD"/>
    <property type="match status" value="1"/>
</dbReference>
<sequence length="527" mass="59963">MELSTAREEVSGIVRNGNPESTVECDNSSSNGSDSDRLALVDPENIARFKAELLQFLDDLYTPDQPWDLGVFEGYGRGMVATRDIAENELIFLDRPILVGPRVNNYDVIFCASCCRLQKKLTLCSGGCRLPVCPECDFSAAPETSHTAECRRINSWEPKDQNRYCKTILYALTSIRGFLLDDLSRSIVLNMEAHPPRKDMTTEVDRILKDQVFNNLPEDGSDVQYLRKVIDVLNTNAFETFRMVKDEDNNDHEIVLRGLYILGALMNHCCRPNIRYVFDEKLVMRCYASKPIRKGEQIFNNYSKSLWGTQHRIIHLCFSKHFLCGCDRCLDPTEMGTYLGALKCVRDSCPQGRMVSMNPQKISSAWQCDTCGLKMNNLKITRIQEIAGRMILSNAVKKDAAYIVEYMNEHVSKFLLPCNQFMVELKLQAILKIQDDATLELQGEKEKYCLEILGILEKLEYGECYIKGVLCYELFKVRMAIARVKEETFPDEATLGLLRTAWTILGPSANRPRDLAQLAQSYGCEDV</sequence>
<keyword evidence="4" id="KW-1185">Reference proteome</keyword>
<name>A0A1S4FI78_AEDAE</name>
<organism evidence="3 4">
    <name type="scientific">Aedes aegypti</name>
    <name type="common">Yellowfever mosquito</name>
    <name type="synonym">Culex aegypti</name>
    <dbReference type="NCBI Taxonomy" id="7159"/>
    <lineage>
        <taxon>Eukaryota</taxon>
        <taxon>Metazoa</taxon>
        <taxon>Ecdysozoa</taxon>
        <taxon>Arthropoda</taxon>
        <taxon>Hexapoda</taxon>
        <taxon>Insecta</taxon>
        <taxon>Pterygota</taxon>
        <taxon>Neoptera</taxon>
        <taxon>Endopterygota</taxon>
        <taxon>Diptera</taxon>
        <taxon>Nematocera</taxon>
        <taxon>Culicoidea</taxon>
        <taxon>Culicidae</taxon>
        <taxon>Culicinae</taxon>
        <taxon>Aedini</taxon>
        <taxon>Aedes</taxon>
        <taxon>Stegomyia</taxon>
    </lineage>
</organism>
<dbReference type="PANTHER" id="PTHR46455">
    <property type="entry name" value="SET AND MYND DOMAIN CONTAINING, ARTHROPOD-SPECIFIC, MEMBER 4, ISOFORM A"/>
    <property type="match status" value="1"/>
</dbReference>
<reference evidence="3 4" key="1">
    <citation type="submission" date="2017-06" db="EMBL/GenBank/DDBJ databases">
        <title>Aedes aegypti genome working group (AGWG) sequencing and assembly.</title>
        <authorList>
            <consortium name="Aedes aegypti Genome Working Group (AGWG)"/>
            <person name="Matthews B.J."/>
        </authorList>
    </citation>
    <scope>NUCLEOTIDE SEQUENCE [LARGE SCALE GENOMIC DNA]</scope>
    <source>
        <strain evidence="3 4">LVP_AGWG</strain>
    </source>
</reference>
<evidence type="ECO:0000259" key="2">
    <source>
        <dbReference type="PROSITE" id="PS50280"/>
    </source>
</evidence>
<dbReference type="InterPro" id="IPR053010">
    <property type="entry name" value="SET_SmydA-8"/>
</dbReference>
<protein>
    <submittedName>
        <fullName evidence="3">SET domain-containing protein</fullName>
    </submittedName>
</protein>
<dbReference type="Proteomes" id="UP000008820">
    <property type="component" value="Chromosome 1"/>
</dbReference>
<dbReference type="Gene3D" id="2.170.270.10">
    <property type="entry name" value="SET domain"/>
    <property type="match status" value="1"/>
</dbReference>
<feature type="compositionally biased region" description="Basic and acidic residues" evidence="1">
    <location>
        <begin position="1"/>
        <end position="10"/>
    </location>
</feature>
<dbReference type="EnsemblMetazoa" id="AAEL008032-RB">
    <property type="protein sequence ID" value="AAEL008032-PB"/>
    <property type="gene ID" value="AAEL008032"/>
</dbReference>
<dbReference type="GO" id="GO:0008276">
    <property type="term" value="F:protein methyltransferase activity"/>
    <property type="evidence" value="ECO:0007669"/>
    <property type="project" value="UniProtKB-ARBA"/>
</dbReference>
<feature type="region of interest" description="Disordered" evidence="1">
    <location>
        <begin position="1"/>
        <end position="37"/>
    </location>
</feature>
<dbReference type="VEuPathDB" id="VectorBase:AAEL008032"/>
<accession>A0A1S4FI78</accession>
<dbReference type="Gene3D" id="6.10.140.2220">
    <property type="match status" value="1"/>
</dbReference>
<dbReference type="GO" id="GO:0008170">
    <property type="term" value="F:N-methyltransferase activity"/>
    <property type="evidence" value="ECO:0007669"/>
    <property type="project" value="UniProtKB-ARBA"/>
</dbReference>
<dbReference type="Pfam" id="PF00856">
    <property type="entry name" value="SET"/>
    <property type="match status" value="1"/>
</dbReference>
<evidence type="ECO:0000256" key="1">
    <source>
        <dbReference type="SAM" id="MobiDB-lite"/>
    </source>
</evidence>
<evidence type="ECO:0000313" key="4">
    <source>
        <dbReference type="Proteomes" id="UP000008820"/>
    </source>
</evidence>
<feature type="domain" description="SET" evidence="2">
    <location>
        <begin position="52"/>
        <end position="303"/>
    </location>
</feature>
<dbReference type="OrthoDB" id="5945798at2759"/>
<dbReference type="EnsemblMetazoa" id="AAEL008032-RA">
    <property type="protein sequence ID" value="AAEL008032-PA"/>
    <property type="gene ID" value="AAEL008032"/>
</dbReference>